<dbReference type="Gene3D" id="1.20.5.1930">
    <property type="match status" value="1"/>
</dbReference>
<feature type="region of interest" description="Disordered" evidence="10">
    <location>
        <begin position="265"/>
        <end position="311"/>
    </location>
</feature>
<feature type="transmembrane region" description="Helical" evidence="11">
    <location>
        <begin position="49"/>
        <end position="67"/>
    </location>
</feature>
<keyword evidence="4" id="KW-0808">Transferase</keyword>
<dbReference type="OrthoDB" id="227596at2"/>
<feature type="transmembrane region" description="Helical" evidence="11">
    <location>
        <begin position="16"/>
        <end position="37"/>
    </location>
</feature>
<dbReference type="AlphaFoldDB" id="A0A4P6ENV2"/>
<evidence type="ECO:0000256" key="4">
    <source>
        <dbReference type="ARBA" id="ARBA00022679"/>
    </source>
</evidence>
<dbReference type="RefSeq" id="WP_129204488.1">
    <property type="nucleotide sequence ID" value="NZ_CP035495.1"/>
</dbReference>
<dbReference type="InterPro" id="IPR003594">
    <property type="entry name" value="HATPase_dom"/>
</dbReference>
<keyword evidence="5" id="KW-0547">Nucleotide-binding</keyword>
<dbReference type="CDD" id="cd16917">
    <property type="entry name" value="HATPase_UhpB-NarQ-NarX-like"/>
    <property type="match status" value="1"/>
</dbReference>
<feature type="compositionally biased region" description="Polar residues" evidence="10">
    <location>
        <begin position="449"/>
        <end position="458"/>
    </location>
</feature>
<dbReference type="InterPro" id="IPR036890">
    <property type="entry name" value="HATPase_C_sf"/>
</dbReference>
<dbReference type="InterPro" id="IPR011712">
    <property type="entry name" value="Sig_transdc_His_kin_sub3_dim/P"/>
</dbReference>
<keyword evidence="3" id="KW-0597">Phosphoprotein</keyword>
<reference evidence="13 14" key="1">
    <citation type="submission" date="2019-01" db="EMBL/GenBank/DDBJ databases">
        <title>Genome sequencing of strain 2JSPR-7.</title>
        <authorList>
            <person name="Heo J."/>
            <person name="Kim S.-J."/>
            <person name="Kim J.-S."/>
            <person name="Hong S.-B."/>
            <person name="Kwon S.-W."/>
        </authorList>
    </citation>
    <scope>NUCLEOTIDE SEQUENCE [LARGE SCALE GENOMIC DNA]</scope>
    <source>
        <strain evidence="13 14">2JSPR-7</strain>
    </source>
</reference>
<feature type="coiled-coil region" evidence="9">
    <location>
        <begin position="170"/>
        <end position="197"/>
    </location>
</feature>
<protein>
    <recommendedName>
        <fullName evidence="2">histidine kinase</fullName>
        <ecNumber evidence="2">2.7.13.3</ecNumber>
    </recommendedName>
</protein>
<feature type="transmembrane region" description="Helical" evidence="11">
    <location>
        <begin position="119"/>
        <end position="138"/>
    </location>
</feature>
<dbReference type="PANTHER" id="PTHR24421">
    <property type="entry name" value="NITRATE/NITRITE SENSOR PROTEIN NARX-RELATED"/>
    <property type="match status" value="1"/>
</dbReference>
<dbReference type="SMART" id="SM00387">
    <property type="entry name" value="HATPase_c"/>
    <property type="match status" value="1"/>
</dbReference>
<dbReference type="InterPro" id="IPR050482">
    <property type="entry name" value="Sensor_HK_TwoCompSys"/>
</dbReference>
<evidence type="ECO:0000256" key="11">
    <source>
        <dbReference type="SAM" id="Phobius"/>
    </source>
</evidence>
<feature type="domain" description="Histidine kinase" evidence="12">
    <location>
        <begin position="346"/>
        <end position="437"/>
    </location>
</feature>
<dbReference type="Pfam" id="PF02518">
    <property type="entry name" value="HATPase_c"/>
    <property type="match status" value="1"/>
</dbReference>
<dbReference type="Pfam" id="PF23539">
    <property type="entry name" value="DUF7134"/>
    <property type="match status" value="1"/>
</dbReference>
<accession>A0A4P6ENV2</accession>
<evidence type="ECO:0000256" key="6">
    <source>
        <dbReference type="ARBA" id="ARBA00022777"/>
    </source>
</evidence>
<keyword evidence="11" id="KW-1133">Transmembrane helix</keyword>
<dbReference type="SUPFAM" id="SSF55874">
    <property type="entry name" value="ATPase domain of HSP90 chaperone/DNA topoisomerase II/histidine kinase"/>
    <property type="match status" value="1"/>
</dbReference>
<dbReference type="PANTHER" id="PTHR24421:SF10">
    <property type="entry name" value="NITRATE_NITRITE SENSOR PROTEIN NARQ"/>
    <property type="match status" value="1"/>
</dbReference>
<feature type="transmembrane region" description="Helical" evidence="11">
    <location>
        <begin position="79"/>
        <end position="107"/>
    </location>
</feature>
<evidence type="ECO:0000256" key="9">
    <source>
        <dbReference type="SAM" id="Coils"/>
    </source>
</evidence>
<dbReference type="Gene3D" id="3.30.565.10">
    <property type="entry name" value="Histidine kinase-like ATPase, C-terminal domain"/>
    <property type="match status" value="1"/>
</dbReference>
<evidence type="ECO:0000313" key="13">
    <source>
        <dbReference type="EMBL" id="QAY63413.1"/>
    </source>
</evidence>
<evidence type="ECO:0000256" key="1">
    <source>
        <dbReference type="ARBA" id="ARBA00000085"/>
    </source>
</evidence>
<dbReference type="Proteomes" id="UP000291758">
    <property type="component" value="Chromosome"/>
</dbReference>
<keyword evidence="6 13" id="KW-0418">Kinase</keyword>
<feature type="transmembrane region" description="Helical" evidence="11">
    <location>
        <begin position="150"/>
        <end position="169"/>
    </location>
</feature>
<dbReference type="InterPro" id="IPR005467">
    <property type="entry name" value="His_kinase_dom"/>
</dbReference>
<evidence type="ECO:0000313" key="14">
    <source>
        <dbReference type="Proteomes" id="UP000291758"/>
    </source>
</evidence>
<evidence type="ECO:0000256" key="2">
    <source>
        <dbReference type="ARBA" id="ARBA00012438"/>
    </source>
</evidence>
<evidence type="ECO:0000256" key="10">
    <source>
        <dbReference type="SAM" id="MobiDB-lite"/>
    </source>
</evidence>
<name>A0A4P6ENV2_9MICO</name>
<evidence type="ECO:0000256" key="5">
    <source>
        <dbReference type="ARBA" id="ARBA00022741"/>
    </source>
</evidence>
<evidence type="ECO:0000256" key="7">
    <source>
        <dbReference type="ARBA" id="ARBA00022840"/>
    </source>
</evidence>
<dbReference type="GO" id="GO:0000155">
    <property type="term" value="F:phosphorelay sensor kinase activity"/>
    <property type="evidence" value="ECO:0007669"/>
    <property type="project" value="InterPro"/>
</dbReference>
<evidence type="ECO:0000256" key="8">
    <source>
        <dbReference type="ARBA" id="ARBA00023012"/>
    </source>
</evidence>
<dbReference type="EC" id="2.7.13.3" evidence="2"/>
<keyword evidence="7" id="KW-0067">ATP-binding</keyword>
<organism evidence="13 14">
    <name type="scientific">Xylanimonas allomyrinae</name>
    <dbReference type="NCBI Taxonomy" id="2509459"/>
    <lineage>
        <taxon>Bacteria</taxon>
        <taxon>Bacillati</taxon>
        <taxon>Actinomycetota</taxon>
        <taxon>Actinomycetes</taxon>
        <taxon>Micrococcales</taxon>
        <taxon>Promicromonosporaceae</taxon>
        <taxon>Xylanimonas</taxon>
    </lineage>
</organism>
<comment type="catalytic activity">
    <reaction evidence="1">
        <text>ATP + protein L-histidine = ADP + protein N-phospho-L-histidine.</text>
        <dbReference type="EC" id="2.7.13.3"/>
    </reaction>
</comment>
<dbReference type="EMBL" id="CP035495">
    <property type="protein sequence ID" value="QAY63413.1"/>
    <property type="molecule type" value="Genomic_DNA"/>
</dbReference>
<gene>
    <name evidence="13" type="ORF">ET495_09305</name>
</gene>
<dbReference type="Pfam" id="PF07730">
    <property type="entry name" value="HisKA_3"/>
    <property type="match status" value="1"/>
</dbReference>
<proteinExistence type="predicted"/>
<keyword evidence="9" id="KW-0175">Coiled coil</keyword>
<keyword evidence="11" id="KW-0812">Transmembrane</keyword>
<feature type="region of interest" description="Disordered" evidence="10">
    <location>
        <begin position="433"/>
        <end position="458"/>
    </location>
</feature>
<dbReference type="GO" id="GO:0005524">
    <property type="term" value="F:ATP binding"/>
    <property type="evidence" value="ECO:0007669"/>
    <property type="project" value="UniProtKB-KW"/>
</dbReference>
<dbReference type="KEGG" id="xyl:ET495_09305"/>
<dbReference type="GO" id="GO:0046983">
    <property type="term" value="F:protein dimerization activity"/>
    <property type="evidence" value="ECO:0007669"/>
    <property type="project" value="InterPro"/>
</dbReference>
<dbReference type="GO" id="GO:0016020">
    <property type="term" value="C:membrane"/>
    <property type="evidence" value="ECO:0007669"/>
    <property type="project" value="InterPro"/>
</dbReference>
<evidence type="ECO:0000259" key="12">
    <source>
        <dbReference type="PROSITE" id="PS50109"/>
    </source>
</evidence>
<evidence type="ECO:0000256" key="3">
    <source>
        <dbReference type="ARBA" id="ARBA00022553"/>
    </source>
</evidence>
<keyword evidence="11" id="KW-0472">Membrane</keyword>
<keyword evidence="14" id="KW-1185">Reference proteome</keyword>
<dbReference type="PROSITE" id="PS50109">
    <property type="entry name" value="HIS_KIN"/>
    <property type="match status" value="1"/>
</dbReference>
<keyword evidence="8" id="KW-0902">Two-component regulatory system</keyword>
<sequence>MGWYERMQRWAEAHRFGVDITATLVLGLPAAALSWGFAGGGVLFDLSWWSGRASLVLTLALIVPLAWRRVRPVHSTAVIAVVAVAHVVVGVPMIFPADLAILVALYSVTVNGPVWAHRAALATAMCGAGLLGLAVLRAGQWSSTYLDQAVTFSVFAAIAAFAAWAFGLVRRSRREMLETLRDRARRLEIERDQQAQIATAAERARIARELHDIVAHSLSVVIAQADGGRYAAASDPDAAGRSLGVIAETGRAALADMRRLLGVLRSDDGPGGGRAPRAPQPGMRTAGATTGGAAPPSADGAGGIASPPDDASLESLLDQARAAGARVSFVRVGDPRRLPPGAGLTLHRVCQEALTNVRKHAGPDVSVTVVMRWSRQGVELEVSDDGRGAAGEDAPGAAPGYGLLGMRERATLFGGTVTAGPRPGGGWRVRFTLPLPPDARDGDPAPDVTDQTTAQTKG</sequence>
<feature type="compositionally biased region" description="Low complexity" evidence="10">
    <location>
        <begin position="275"/>
        <end position="310"/>
    </location>
</feature>
<dbReference type="InterPro" id="IPR055558">
    <property type="entry name" value="DUF7134"/>
</dbReference>